<dbReference type="Proteomes" id="UP001075354">
    <property type="component" value="Unassembled WGS sequence"/>
</dbReference>
<dbReference type="Gene3D" id="1.20.1250.20">
    <property type="entry name" value="MFS general substrate transporter like domains"/>
    <property type="match status" value="1"/>
</dbReference>
<dbReference type="SUPFAM" id="SSF103473">
    <property type="entry name" value="MFS general substrate transporter"/>
    <property type="match status" value="1"/>
</dbReference>
<feature type="transmembrane region" description="Helical" evidence="8">
    <location>
        <begin position="201"/>
        <end position="220"/>
    </location>
</feature>
<dbReference type="PROSITE" id="PS50850">
    <property type="entry name" value="MFS"/>
    <property type="match status" value="1"/>
</dbReference>
<feature type="region of interest" description="Disordered" evidence="7">
    <location>
        <begin position="1"/>
        <end position="22"/>
    </location>
</feature>
<dbReference type="Pfam" id="PF00083">
    <property type="entry name" value="Sugar_tr"/>
    <property type="match status" value="1"/>
</dbReference>
<feature type="transmembrane region" description="Helical" evidence="8">
    <location>
        <begin position="166"/>
        <end position="189"/>
    </location>
</feature>
<evidence type="ECO:0000256" key="3">
    <source>
        <dbReference type="ARBA" id="ARBA00022448"/>
    </source>
</evidence>
<dbReference type="GO" id="GO:0022857">
    <property type="term" value="F:transmembrane transporter activity"/>
    <property type="evidence" value="ECO:0007669"/>
    <property type="project" value="InterPro"/>
</dbReference>
<feature type="transmembrane region" description="Helical" evidence="8">
    <location>
        <begin position="480"/>
        <end position="496"/>
    </location>
</feature>
<feature type="transmembrane region" description="Helical" evidence="8">
    <location>
        <begin position="364"/>
        <end position="386"/>
    </location>
</feature>
<evidence type="ECO:0000256" key="1">
    <source>
        <dbReference type="ARBA" id="ARBA00004141"/>
    </source>
</evidence>
<keyword evidence="6 8" id="KW-0472">Membrane</keyword>
<dbReference type="EMBL" id="JAPTSV010000786">
    <property type="protein sequence ID" value="KAJ1519044.1"/>
    <property type="molecule type" value="Genomic_DNA"/>
</dbReference>
<protein>
    <recommendedName>
        <fullName evidence="9">Major facilitator superfamily (MFS) profile domain-containing protein</fullName>
    </recommendedName>
</protein>
<gene>
    <name evidence="10" type="ORF">ONE63_011287</name>
</gene>
<comment type="caution">
    <text evidence="10">The sequence shown here is derived from an EMBL/GenBank/DDBJ whole genome shotgun (WGS) entry which is preliminary data.</text>
</comment>
<comment type="subcellular location">
    <subcellularLocation>
        <location evidence="1">Membrane</location>
        <topology evidence="1">Multi-pass membrane protein</topology>
    </subcellularLocation>
</comment>
<sequence>MLEMQEQRDQTQPKGAPGGKSPAVGLEEALELTGYGKFNYKLLLGVWLGMATQNFVTTDMAYSLPAAECDLELTAMQKGWINAALYVGMMSTAFVWGALSDVLGRKWLLALAYALLGACGVTVSLVTSSWVFLVCRMVTGMLMIGPASLCLTYAGELFSPQYRSKMFMWAGTMQGVSAASHAALAMWIIPQELAWLRSWRVFMLVSAAVAACTAAYMLLLPESPKYLAAQGRQRESIGVLQAIYVANTGLPASTYPVKELTLSKHMQPDHGNPFAIMAHQFGKLVRKPYQTPLLFAIAIQPLVLFCTNTIRMWVPQIFAQMERDGLAGDGYREVCSIMEDSRPLGNQTAGAAVDCDTFRIDPSVYLYSIIIMSARACIQLLASIIIRPIGQKPILVTVLCVAVGILIAWPFAASPYAVLGLACVFEGMAHTAYSTILNILVELFPTGVRSSAVSLSHFFGRAGSMAGNIVFPLLFTRDCASAFFIAAAFLLCEFLPRPDCPDLRNKPHCKICSATEFM</sequence>
<dbReference type="AlphaFoldDB" id="A0AAV7X4V7"/>
<proteinExistence type="inferred from homology"/>
<evidence type="ECO:0000256" key="7">
    <source>
        <dbReference type="SAM" id="MobiDB-lite"/>
    </source>
</evidence>
<keyword evidence="3" id="KW-0813">Transport</keyword>
<keyword evidence="11" id="KW-1185">Reference proteome</keyword>
<evidence type="ECO:0000256" key="6">
    <source>
        <dbReference type="ARBA" id="ARBA00023136"/>
    </source>
</evidence>
<feature type="transmembrane region" description="Helical" evidence="8">
    <location>
        <begin position="293"/>
        <end position="314"/>
    </location>
</feature>
<feature type="transmembrane region" description="Helical" evidence="8">
    <location>
        <begin position="393"/>
        <end position="412"/>
    </location>
</feature>
<organism evidence="10 11">
    <name type="scientific">Megalurothrips usitatus</name>
    <name type="common">bean blossom thrips</name>
    <dbReference type="NCBI Taxonomy" id="439358"/>
    <lineage>
        <taxon>Eukaryota</taxon>
        <taxon>Metazoa</taxon>
        <taxon>Ecdysozoa</taxon>
        <taxon>Arthropoda</taxon>
        <taxon>Hexapoda</taxon>
        <taxon>Insecta</taxon>
        <taxon>Pterygota</taxon>
        <taxon>Neoptera</taxon>
        <taxon>Paraneoptera</taxon>
        <taxon>Thysanoptera</taxon>
        <taxon>Terebrantia</taxon>
        <taxon>Thripoidea</taxon>
        <taxon>Thripidae</taxon>
        <taxon>Megalurothrips</taxon>
    </lineage>
</organism>
<evidence type="ECO:0000256" key="5">
    <source>
        <dbReference type="ARBA" id="ARBA00022989"/>
    </source>
</evidence>
<comment type="similarity">
    <text evidence="2">Belongs to the major facilitator superfamily.</text>
</comment>
<evidence type="ECO:0000313" key="10">
    <source>
        <dbReference type="EMBL" id="KAJ1519044.1"/>
    </source>
</evidence>
<feature type="transmembrane region" description="Helical" evidence="8">
    <location>
        <begin position="131"/>
        <end position="154"/>
    </location>
</feature>
<dbReference type="PANTHER" id="PTHR23511">
    <property type="entry name" value="SYNAPTIC VESICLE GLYCOPROTEIN 2"/>
    <property type="match status" value="1"/>
</dbReference>
<evidence type="ECO:0000256" key="2">
    <source>
        <dbReference type="ARBA" id="ARBA00008335"/>
    </source>
</evidence>
<evidence type="ECO:0000256" key="8">
    <source>
        <dbReference type="SAM" id="Phobius"/>
    </source>
</evidence>
<name>A0AAV7X4V7_9NEOP</name>
<keyword evidence="5 8" id="KW-1133">Transmembrane helix</keyword>
<keyword evidence="4 8" id="KW-0812">Transmembrane</keyword>
<evidence type="ECO:0000259" key="9">
    <source>
        <dbReference type="PROSITE" id="PS50850"/>
    </source>
</evidence>
<dbReference type="GO" id="GO:0016020">
    <property type="term" value="C:membrane"/>
    <property type="evidence" value="ECO:0007669"/>
    <property type="project" value="UniProtKB-SubCell"/>
</dbReference>
<evidence type="ECO:0000313" key="11">
    <source>
        <dbReference type="Proteomes" id="UP001075354"/>
    </source>
</evidence>
<feature type="transmembrane region" description="Helical" evidence="8">
    <location>
        <begin position="80"/>
        <end position="100"/>
    </location>
</feature>
<dbReference type="InterPro" id="IPR005828">
    <property type="entry name" value="MFS_sugar_transport-like"/>
</dbReference>
<feature type="transmembrane region" description="Helical" evidence="8">
    <location>
        <begin position="107"/>
        <end position="125"/>
    </location>
</feature>
<dbReference type="PANTHER" id="PTHR23511:SF36">
    <property type="entry name" value="EG:BACR7A4.13 PROTEIN-RELATED"/>
    <property type="match status" value="1"/>
</dbReference>
<accession>A0AAV7X4V7</accession>
<dbReference type="InterPro" id="IPR036259">
    <property type="entry name" value="MFS_trans_sf"/>
</dbReference>
<feature type="domain" description="Major facilitator superfamily (MFS) profile" evidence="9">
    <location>
        <begin position="42"/>
        <end position="504"/>
    </location>
</feature>
<evidence type="ECO:0000256" key="4">
    <source>
        <dbReference type="ARBA" id="ARBA00022692"/>
    </source>
</evidence>
<reference evidence="10" key="1">
    <citation type="submission" date="2022-12" db="EMBL/GenBank/DDBJ databases">
        <title>Chromosome-level genome assembly of the bean flower thrips Megalurothrips usitatus.</title>
        <authorList>
            <person name="Ma L."/>
            <person name="Liu Q."/>
            <person name="Li H."/>
            <person name="Cai W."/>
        </authorList>
    </citation>
    <scope>NUCLEOTIDE SEQUENCE</scope>
    <source>
        <strain evidence="10">Cailab_2022a</strain>
    </source>
</reference>
<feature type="compositionally biased region" description="Basic and acidic residues" evidence="7">
    <location>
        <begin position="1"/>
        <end position="11"/>
    </location>
</feature>
<dbReference type="InterPro" id="IPR020846">
    <property type="entry name" value="MFS_dom"/>
</dbReference>